<dbReference type="RefSeq" id="WP_168674095.1">
    <property type="nucleotide sequence ID" value="NZ_JAAVTK010000009.1"/>
</dbReference>
<evidence type="ECO:0000313" key="2">
    <source>
        <dbReference type="Proteomes" id="UP000717634"/>
    </source>
</evidence>
<keyword evidence="2" id="KW-1185">Reference proteome</keyword>
<organism evidence="1 2">
    <name type="scientific">Hymenobacter artigasi</name>
    <dbReference type="NCBI Taxonomy" id="2719616"/>
    <lineage>
        <taxon>Bacteria</taxon>
        <taxon>Pseudomonadati</taxon>
        <taxon>Bacteroidota</taxon>
        <taxon>Cytophagia</taxon>
        <taxon>Cytophagales</taxon>
        <taxon>Hymenobacteraceae</taxon>
        <taxon>Hymenobacter</taxon>
    </lineage>
</organism>
<name>A0ABX1HJR9_9BACT</name>
<reference evidence="1 2" key="1">
    <citation type="submission" date="2020-03" db="EMBL/GenBank/DDBJ databases">
        <title>Genomic Encyclopedia of Type Strains, Phase IV (KMG-V): Genome sequencing to study the core and pangenomes of soil and plant-associated prokaryotes.</title>
        <authorList>
            <person name="Whitman W."/>
        </authorList>
    </citation>
    <scope>NUCLEOTIDE SEQUENCE [LARGE SCALE GENOMIC DNA]</scope>
    <source>
        <strain evidence="1 2">1B</strain>
    </source>
</reference>
<evidence type="ECO:0000313" key="1">
    <source>
        <dbReference type="EMBL" id="NKI90498.1"/>
    </source>
</evidence>
<proteinExistence type="predicted"/>
<dbReference type="Proteomes" id="UP000717634">
    <property type="component" value="Unassembled WGS sequence"/>
</dbReference>
<dbReference type="InterPro" id="IPR028228">
    <property type="entry name" value="Imm53"/>
</dbReference>
<sequence>MDLLQRIQRWYTINCNGDWEHSYGLSVWHGISVQTLDNPGWMVSIDLKDTCLDASAVPYVLHERSTVNWFGYKVEKEKFEGVGGPENLTEILAYFLDTFIPENIDPSSTLEVYLPVLGYEEQIWLHAETRMISESKVEIVSISNPESTNAVMWRSDKELDLLAQSEISLADLQTEFAVGDRIEPYIFQADDNMLRTFLVSPAKK</sequence>
<comment type="caution">
    <text evidence="1">The sequence shown here is derived from an EMBL/GenBank/DDBJ whole genome shotgun (WGS) entry which is preliminary data.</text>
</comment>
<protein>
    <submittedName>
        <fullName evidence="1">Uncharacterized protein</fullName>
    </submittedName>
</protein>
<accession>A0ABX1HJR9</accession>
<dbReference type="EMBL" id="JAAVTK010000009">
    <property type="protein sequence ID" value="NKI90498.1"/>
    <property type="molecule type" value="Genomic_DNA"/>
</dbReference>
<gene>
    <name evidence="1" type="ORF">HBN54_003102</name>
</gene>
<dbReference type="Pfam" id="PF15580">
    <property type="entry name" value="Imm53"/>
    <property type="match status" value="1"/>
</dbReference>